<evidence type="ECO:0000313" key="2">
    <source>
        <dbReference type="Proteomes" id="UP000716322"/>
    </source>
</evidence>
<name>A0ABX0PH27_9BURK</name>
<reference evidence="1 2" key="1">
    <citation type="submission" date="2020-03" db="EMBL/GenBank/DDBJ databases">
        <title>Genome sequence of strain Massilia sp. TW-1.</title>
        <authorList>
            <person name="Chaudhary D.K."/>
        </authorList>
    </citation>
    <scope>NUCLEOTIDE SEQUENCE [LARGE SCALE GENOMIC DNA]</scope>
    <source>
        <strain evidence="1 2">TW-1</strain>
    </source>
</reference>
<organism evidence="1 2">
    <name type="scientific">Telluria antibiotica</name>
    <dbReference type="NCBI Taxonomy" id="2717319"/>
    <lineage>
        <taxon>Bacteria</taxon>
        <taxon>Pseudomonadati</taxon>
        <taxon>Pseudomonadota</taxon>
        <taxon>Betaproteobacteria</taxon>
        <taxon>Burkholderiales</taxon>
        <taxon>Oxalobacteraceae</taxon>
        <taxon>Telluria group</taxon>
        <taxon>Telluria</taxon>
    </lineage>
</organism>
<comment type="caution">
    <text evidence="1">The sequence shown here is derived from an EMBL/GenBank/DDBJ whole genome shotgun (WGS) entry which is preliminary data.</text>
</comment>
<evidence type="ECO:0008006" key="3">
    <source>
        <dbReference type="Google" id="ProtNLM"/>
    </source>
</evidence>
<gene>
    <name evidence="1" type="ORF">HAV22_23440</name>
</gene>
<dbReference type="EMBL" id="JAAQOM010000015">
    <property type="protein sequence ID" value="NIA56581.1"/>
    <property type="molecule type" value="Genomic_DNA"/>
</dbReference>
<proteinExistence type="predicted"/>
<evidence type="ECO:0000313" key="1">
    <source>
        <dbReference type="EMBL" id="NIA56581.1"/>
    </source>
</evidence>
<dbReference type="Proteomes" id="UP000716322">
    <property type="component" value="Unassembled WGS sequence"/>
</dbReference>
<protein>
    <recommendedName>
        <fullName evidence="3">SIR2-like domain-containing protein</fullName>
    </recommendedName>
</protein>
<accession>A0ABX0PH27</accession>
<sequence>MQQLDEFLSRPNQMWLLGAGVSLDAGLPLMYPLTDRVIELAVGSPHKPLLDALLADLPRGTHIEHVLSQLGDYNTLARRSSFGKAVIGGTEYTIADLEAAHTEILKDIADTVRWGYKPARGGNPAVVGWLCCINQLGT</sequence>
<keyword evidence="2" id="KW-1185">Reference proteome</keyword>